<evidence type="ECO:0000313" key="13">
    <source>
        <dbReference type="EMBL" id="AIY64628.1"/>
    </source>
</evidence>
<dbReference type="RefSeq" id="WP_038639652.1">
    <property type="nucleotide sequence ID" value="NZ_CP009888.1"/>
</dbReference>
<feature type="chain" id="PRO_5023575631" description="Phosphatidylserine decarboxylase alpha chain" evidence="12">
    <location>
        <begin position="254"/>
        <end position="302"/>
    </location>
</feature>
<comment type="catalytic activity">
    <reaction evidence="12">
        <text>a 1,2-diacyl-sn-glycero-3-phospho-L-serine + H(+) = a 1,2-diacyl-sn-glycero-3-phosphoethanolamine + CO2</text>
        <dbReference type="Rhea" id="RHEA:20828"/>
        <dbReference type="ChEBI" id="CHEBI:15378"/>
        <dbReference type="ChEBI" id="CHEBI:16526"/>
        <dbReference type="ChEBI" id="CHEBI:57262"/>
        <dbReference type="ChEBI" id="CHEBI:64612"/>
        <dbReference type="EC" id="4.1.1.65"/>
    </reaction>
</comment>
<comment type="subcellular location">
    <subcellularLocation>
        <location evidence="12">Cell membrane</location>
        <topology evidence="12">Peripheral membrane protein</topology>
    </subcellularLocation>
</comment>
<feature type="active site" description="Charge relay system; for autoendoproteolytic cleavage activity" evidence="12">
    <location>
        <position position="254"/>
    </location>
</feature>
<keyword evidence="14" id="KW-1185">Reference proteome</keyword>
<feature type="active site" description="Charge relay system; for autoendoproteolytic cleavage activity" evidence="12">
    <location>
        <position position="91"/>
    </location>
</feature>
<keyword evidence="2 12" id="KW-1003">Cell membrane</keyword>
<evidence type="ECO:0000256" key="8">
    <source>
        <dbReference type="ARBA" id="ARBA00023209"/>
    </source>
</evidence>
<evidence type="ECO:0000256" key="1">
    <source>
        <dbReference type="ARBA" id="ARBA00005189"/>
    </source>
</evidence>
<evidence type="ECO:0000256" key="2">
    <source>
        <dbReference type="ARBA" id="ARBA00022475"/>
    </source>
</evidence>
<keyword evidence="4 12" id="KW-0210">Decarboxylase</keyword>
<dbReference type="GO" id="GO:0005886">
    <property type="term" value="C:plasma membrane"/>
    <property type="evidence" value="ECO:0007669"/>
    <property type="project" value="UniProtKB-SubCell"/>
</dbReference>
<dbReference type="KEGG" id="pseo:OM33_05315"/>
<dbReference type="AlphaFoldDB" id="A0A0A7EDN3"/>
<evidence type="ECO:0000256" key="4">
    <source>
        <dbReference type="ARBA" id="ARBA00022793"/>
    </source>
</evidence>
<dbReference type="EMBL" id="CP009888">
    <property type="protein sequence ID" value="AIY64628.1"/>
    <property type="molecule type" value="Genomic_DNA"/>
</dbReference>
<evidence type="ECO:0000313" key="14">
    <source>
        <dbReference type="Proteomes" id="UP000030341"/>
    </source>
</evidence>
<dbReference type="eggNOG" id="COG0688">
    <property type="taxonomic scope" value="Bacteria"/>
</dbReference>
<dbReference type="InterPro" id="IPR003817">
    <property type="entry name" value="PS_Dcarbxylase"/>
</dbReference>
<evidence type="ECO:0000256" key="11">
    <source>
        <dbReference type="ARBA" id="ARBA00023317"/>
    </source>
</evidence>
<keyword evidence="3 12" id="KW-0444">Lipid biosynthesis</keyword>
<organism evidence="13 14">
    <name type="scientific">Pseudoalteromonas piratica</name>
    <dbReference type="NCBI Taxonomy" id="1348114"/>
    <lineage>
        <taxon>Bacteria</taxon>
        <taxon>Pseudomonadati</taxon>
        <taxon>Pseudomonadota</taxon>
        <taxon>Gammaproteobacteria</taxon>
        <taxon>Alteromonadales</taxon>
        <taxon>Pseudoalteromonadaceae</taxon>
        <taxon>Pseudoalteromonas</taxon>
    </lineage>
</organism>
<evidence type="ECO:0000256" key="3">
    <source>
        <dbReference type="ARBA" id="ARBA00022516"/>
    </source>
</evidence>
<feature type="active site" description="Schiff-base intermediate with substrate; via pyruvic acid; for decarboxylase activity" evidence="12">
    <location>
        <position position="254"/>
    </location>
</feature>
<dbReference type="GO" id="GO:0006646">
    <property type="term" value="P:phosphatidylethanolamine biosynthetic process"/>
    <property type="evidence" value="ECO:0007669"/>
    <property type="project" value="UniProtKB-UniRule"/>
</dbReference>
<keyword evidence="10 12" id="KW-1208">Phospholipid metabolism</keyword>
<comment type="cofactor">
    <cofactor evidence="12">
        <name>pyruvate</name>
        <dbReference type="ChEBI" id="CHEBI:15361"/>
    </cofactor>
    <text evidence="12">Binds 1 pyruvoyl group covalently per subunit.</text>
</comment>
<comment type="similarity">
    <text evidence="12">Belongs to the phosphatidylserine decarboxylase family. PSD-B subfamily. Prokaryotic type I sub-subfamily.</text>
</comment>
<feature type="chain" id="PRO_5023575632" description="Phosphatidylserine decarboxylase beta chain" evidence="12">
    <location>
        <begin position="1"/>
        <end position="253"/>
    </location>
</feature>
<comment type="function">
    <text evidence="12">Catalyzes the formation of phosphatidylethanolamine (PtdEtn) from phosphatidylserine (PtdSer).</text>
</comment>
<keyword evidence="11 12" id="KW-0670">Pyruvate</keyword>
<comment type="subunit">
    <text evidence="12">Heterodimer of a large membrane-associated beta subunit and a small pyruvoyl-containing alpha subunit.</text>
</comment>
<reference evidence="13 14" key="1">
    <citation type="submission" date="2014-11" db="EMBL/GenBank/DDBJ databases">
        <title>Complete Genome Sequence of Pseudoalteromonas sp. Strain OCN003 Isolated from Kaneohe Bay, Oahu, Hawaii.</title>
        <authorList>
            <person name="Beurmann S."/>
            <person name="Videau P."/>
            <person name="Ushijima B."/>
            <person name="Smith A.M."/>
            <person name="Aeby G.S."/>
            <person name="Callahan S.M."/>
            <person name="Belcaid M."/>
        </authorList>
    </citation>
    <scope>NUCLEOTIDE SEQUENCE [LARGE SCALE GENOMIC DNA]</scope>
    <source>
        <strain evidence="13 14">OCN003</strain>
    </source>
</reference>
<dbReference type="InterPro" id="IPR033177">
    <property type="entry name" value="PSD-B"/>
</dbReference>
<comment type="PTM">
    <text evidence="12">Is synthesized initially as an inactive proenzyme. Formation of the active enzyme involves a self-maturation process in which the active site pyruvoyl group is generated from an internal serine residue via an autocatalytic post-translational modification. Two non-identical subunits are generated from the proenzyme in this reaction, and the pyruvate is formed at the N-terminus of the alpha chain, which is derived from the carboxyl end of the proenzyme. The autoendoproteolytic cleavage occurs by a canonical serine protease mechanism, in which the side chain hydroxyl group of the serine supplies its oxygen atom to form the C-terminus of the beta chain, while the remainder of the serine residue undergoes an oxidative deamination to produce ammonia and the pyruvoyl prosthetic group on the alpha chain. During this reaction, the Ser that is part of the protease active site of the proenzyme becomes the pyruvoyl prosthetic group, which constitutes an essential element of the active site of the mature decarboxylase.</text>
</comment>
<sequence>MSLDKFKIGAQYAMPKHLISRLVGKLAAAQAGKLTTSLIKGFIKQYGIDMSEAKYEDPAHYKTFNEFFTRPLKEGLRPIAEDKNIIAHPVDGKISQLGDIVDDRLIQAKGHDFSLQELLGGDENVAAPFQGGKFATIYLAPKDYHRIHMPIAGKLRKMVYVPGDLFSVNPLTAENVPNLFARNERVVAIFDTEIGPLAMVLVGATIVASIETIWAGTVTPPAGKDVFTWDYPDNGHNQLILNKGDEMGRFKLGSTVILAWGSEVADFLDSEVAGTVTRMGTPFAKIKNKEEQSEAKETPADE</sequence>
<dbReference type="Proteomes" id="UP000030341">
    <property type="component" value="Chromosome 1"/>
</dbReference>
<dbReference type="NCBIfam" id="TIGR00163">
    <property type="entry name" value="PS_decarb"/>
    <property type="match status" value="1"/>
</dbReference>
<keyword evidence="9 12" id="KW-0456">Lyase</keyword>
<dbReference type="PANTHER" id="PTHR10067:SF6">
    <property type="entry name" value="PHOSPHATIDYLSERINE DECARBOXYLASE PROENZYME, MITOCHONDRIAL"/>
    <property type="match status" value="1"/>
</dbReference>
<feature type="active site" description="Charge relay system; for autoendoproteolytic cleavage activity" evidence="12">
    <location>
        <position position="148"/>
    </location>
</feature>
<comment type="pathway">
    <text evidence="12">Phospholipid metabolism; phosphatidylethanolamine biosynthesis; phosphatidylethanolamine from CDP-diacylglycerol: step 2/2.</text>
</comment>
<dbReference type="GO" id="GO:0004609">
    <property type="term" value="F:phosphatidylserine decarboxylase activity"/>
    <property type="evidence" value="ECO:0007669"/>
    <property type="project" value="UniProtKB-UniRule"/>
</dbReference>
<dbReference type="Pfam" id="PF02666">
    <property type="entry name" value="PS_Dcarbxylase"/>
    <property type="match status" value="1"/>
</dbReference>
<evidence type="ECO:0000256" key="10">
    <source>
        <dbReference type="ARBA" id="ARBA00023264"/>
    </source>
</evidence>
<dbReference type="EC" id="4.1.1.65" evidence="12"/>
<dbReference type="PANTHER" id="PTHR10067">
    <property type="entry name" value="PHOSPHATIDYLSERINE DECARBOXYLASE"/>
    <property type="match status" value="1"/>
</dbReference>
<gene>
    <name evidence="12" type="primary">psd</name>
    <name evidence="13" type="ORF">OM33_05315</name>
</gene>
<comment type="pathway">
    <text evidence="1">Lipid metabolism.</text>
</comment>
<dbReference type="HOGENOM" id="CLU_029061_4_1_6"/>
<feature type="modified residue" description="Pyruvic acid (Ser); by autocatalysis" evidence="12">
    <location>
        <position position="254"/>
    </location>
</feature>
<feature type="site" description="Cleavage (non-hydrolytic); by autocatalysis" evidence="12">
    <location>
        <begin position="253"/>
        <end position="254"/>
    </location>
</feature>
<dbReference type="HAMAP" id="MF_00662">
    <property type="entry name" value="PS_decarb_PSD_B_type1"/>
    <property type="match status" value="1"/>
</dbReference>
<proteinExistence type="inferred from homology"/>
<keyword evidence="7 12" id="KW-0865">Zymogen</keyword>
<evidence type="ECO:0000256" key="7">
    <source>
        <dbReference type="ARBA" id="ARBA00023145"/>
    </source>
</evidence>
<name>A0A0A7EDN3_9GAMM</name>
<accession>A0A0A7EDN3</accession>
<dbReference type="UniPathway" id="UPA00558">
    <property type="reaction ID" value="UER00616"/>
</dbReference>
<keyword evidence="6 12" id="KW-0472">Membrane</keyword>
<evidence type="ECO:0000256" key="6">
    <source>
        <dbReference type="ARBA" id="ARBA00023136"/>
    </source>
</evidence>
<dbReference type="STRING" id="1348114.OM33_05315"/>
<dbReference type="InterPro" id="IPR033178">
    <property type="entry name" value="PSD_type1_pro"/>
</dbReference>
<keyword evidence="5 12" id="KW-0443">Lipid metabolism</keyword>
<evidence type="ECO:0000256" key="12">
    <source>
        <dbReference type="HAMAP-Rule" id="MF_00662"/>
    </source>
</evidence>
<evidence type="ECO:0000256" key="9">
    <source>
        <dbReference type="ARBA" id="ARBA00023239"/>
    </source>
</evidence>
<evidence type="ECO:0000256" key="5">
    <source>
        <dbReference type="ARBA" id="ARBA00023098"/>
    </source>
</evidence>
<dbReference type="OrthoDB" id="9802030at2"/>
<keyword evidence="8 12" id="KW-0594">Phospholipid biosynthesis</keyword>
<protein>
    <recommendedName>
        <fullName evidence="12">Phosphatidylserine decarboxylase proenzyme</fullName>
        <ecNumber evidence="12">4.1.1.65</ecNumber>
    </recommendedName>
    <component>
        <recommendedName>
            <fullName evidence="12">Phosphatidylserine decarboxylase alpha chain</fullName>
        </recommendedName>
    </component>
    <component>
        <recommendedName>
            <fullName evidence="12">Phosphatidylserine decarboxylase beta chain</fullName>
        </recommendedName>
    </component>
</protein>